<evidence type="ECO:0000313" key="5">
    <source>
        <dbReference type="EMBL" id="GAH15024.1"/>
    </source>
</evidence>
<evidence type="ECO:0008006" key="6">
    <source>
        <dbReference type="Google" id="ProtNLM"/>
    </source>
</evidence>
<gene>
    <name evidence="5" type="ORF">S01H4_54697</name>
</gene>
<dbReference type="AlphaFoldDB" id="X1ED14"/>
<dbReference type="GO" id="GO:0016485">
    <property type="term" value="P:protein processing"/>
    <property type="evidence" value="ECO:0007669"/>
    <property type="project" value="TreeGrafter"/>
</dbReference>
<dbReference type="GO" id="GO:0004190">
    <property type="term" value="F:aspartic-type endopeptidase activity"/>
    <property type="evidence" value="ECO:0007669"/>
    <property type="project" value="UniProtKB-KW"/>
</dbReference>
<keyword evidence="4" id="KW-0378">Hydrolase</keyword>
<evidence type="ECO:0000256" key="1">
    <source>
        <dbReference type="ARBA" id="ARBA00006814"/>
    </source>
</evidence>
<dbReference type="Pfam" id="PF01750">
    <property type="entry name" value="HycI"/>
    <property type="match status" value="1"/>
</dbReference>
<proteinExistence type="inferred from homology"/>
<organism evidence="5">
    <name type="scientific">marine sediment metagenome</name>
    <dbReference type="NCBI Taxonomy" id="412755"/>
    <lineage>
        <taxon>unclassified sequences</taxon>
        <taxon>metagenomes</taxon>
        <taxon>ecological metagenomes</taxon>
    </lineage>
</organism>
<dbReference type="PANTHER" id="PTHR30302:SF1">
    <property type="entry name" value="HYDROGENASE 2 MATURATION PROTEASE"/>
    <property type="match status" value="1"/>
</dbReference>
<reference evidence="5" key="1">
    <citation type="journal article" date="2014" name="Front. Microbiol.">
        <title>High frequency of phylogenetically diverse reductive dehalogenase-homologous genes in deep subseafloor sedimentary metagenomes.</title>
        <authorList>
            <person name="Kawai M."/>
            <person name="Futagami T."/>
            <person name="Toyoda A."/>
            <person name="Takaki Y."/>
            <person name="Nishi S."/>
            <person name="Hori S."/>
            <person name="Arai W."/>
            <person name="Tsubouchi T."/>
            <person name="Morono Y."/>
            <person name="Uchiyama I."/>
            <person name="Ito T."/>
            <person name="Fujiyama A."/>
            <person name="Inagaki F."/>
            <person name="Takami H."/>
        </authorList>
    </citation>
    <scope>NUCLEOTIDE SEQUENCE</scope>
    <source>
        <strain evidence="5">Expedition CK06-06</strain>
    </source>
</reference>
<dbReference type="Gene3D" id="3.40.50.1450">
    <property type="entry name" value="HybD-like"/>
    <property type="match status" value="1"/>
</dbReference>
<feature type="non-terminal residue" evidence="5">
    <location>
        <position position="86"/>
    </location>
</feature>
<evidence type="ECO:0000256" key="2">
    <source>
        <dbReference type="ARBA" id="ARBA00022670"/>
    </source>
</evidence>
<name>X1ED14_9ZZZZ</name>
<dbReference type="SUPFAM" id="SSF53163">
    <property type="entry name" value="HybD-like"/>
    <property type="match status" value="1"/>
</dbReference>
<dbReference type="InterPro" id="IPR023430">
    <property type="entry name" value="Pept_HybD-like_dom_sf"/>
</dbReference>
<protein>
    <recommendedName>
        <fullName evidence="6">Hydrogenase maturation protease</fullName>
    </recommendedName>
</protein>
<evidence type="ECO:0000256" key="3">
    <source>
        <dbReference type="ARBA" id="ARBA00022750"/>
    </source>
</evidence>
<comment type="caution">
    <text evidence="5">The sequence shown here is derived from an EMBL/GenBank/DDBJ whole genome shotgun (WGS) entry which is preliminary data.</text>
</comment>
<dbReference type="PRINTS" id="PR00446">
    <property type="entry name" value="HYDRGNUPTAKE"/>
</dbReference>
<dbReference type="GO" id="GO:0008047">
    <property type="term" value="F:enzyme activator activity"/>
    <property type="evidence" value="ECO:0007669"/>
    <property type="project" value="InterPro"/>
</dbReference>
<dbReference type="InterPro" id="IPR000671">
    <property type="entry name" value="Peptidase_A31"/>
</dbReference>
<comment type="similarity">
    <text evidence="1">Belongs to the peptidase A31 family.</text>
</comment>
<keyword evidence="2" id="KW-0645">Protease</keyword>
<dbReference type="NCBIfam" id="TIGR00072">
    <property type="entry name" value="hydrog_prot"/>
    <property type="match status" value="1"/>
</dbReference>
<accession>X1ED14</accession>
<keyword evidence="3" id="KW-0064">Aspartyl protease</keyword>
<evidence type="ECO:0000256" key="4">
    <source>
        <dbReference type="ARBA" id="ARBA00022801"/>
    </source>
</evidence>
<sequence>MNKSKLVIGMGNILLKDEGVGVRCVEYLKSSGLDEGIKLVDGATLGFDLLEETKGFEKVVIVDAVDMGKEPGHIAGFDAEQVLSLS</sequence>
<dbReference type="PANTHER" id="PTHR30302">
    <property type="entry name" value="HYDROGENASE 1 MATURATION PROTEASE"/>
    <property type="match status" value="1"/>
</dbReference>
<dbReference type="EMBL" id="BART01031496">
    <property type="protein sequence ID" value="GAH15024.1"/>
    <property type="molecule type" value="Genomic_DNA"/>
</dbReference>